<accession>A0ABP9L539</accession>
<dbReference type="InterPro" id="IPR002725">
    <property type="entry name" value="YgjP-like_metallopeptidase"/>
</dbReference>
<dbReference type="EMBL" id="BAABKC010000087">
    <property type="protein sequence ID" value="GAA5070551.1"/>
    <property type="molecule type" value="Genomic_DNA"/>
</dbReference>
<dbReference type="PANTHER" id="PTHR30399">
    <property type="entry name" value="UNCHARACTERIZED PROTEIN YGJP"/>
    <property type="match status" value="1"/>
</dbReference>
<comment type="caution">
    <text evidence="2">The sequence shown here is derived from an EMBL/GenBank/DDBJ whole genome shotgun (WGS) entry which is preliminary data.</text>
</comment>
<protein>
    <recommendedName>
        <fullName evidence="1">YgjP-like metallopeptidase domain-containing protein</fullName>
    </recommendedName>
</protein>
<organism evidence="2 3">
    <name type="scientific">Streptomyces similanensis</name>
    <dbReference type="NCBI Taxonomy" id="1274988"/>
    <lineage>
        <taxon>Bacteria</taxon>
        <taxon>Bacillati</taxon>
        <taxon>Actinomycetota</taxon>
        <taxon>Actinomycetes</taxon>
        <taxon>Kitasatosporales</taxon>
        <taxon>Streptomycetaceae</taxon>
        <taxon>Streptomyces</taxon>
    </lineage>
</organism>
<dbReference type="Gene3D" id="3.30.2010.10">
    <property type="entry name" value="Metalloproteases ('zincins'), catalytic domain"/>
    <property type="match status" value="1"/>
</dbReference>
<name>A0ABP9L539_9ACTN</name>
<dbReference type="PANTHER" id="PTHR30399:SF1">
    <property type="entry name" value="UTP PYROPHOSPHATASE"/>
    <property type="match status" value="1"/>
</dbReference>
<dbReference type="Proteomes" id="UP001500124">
    <property type="component" value="Unassembled WGS sequence"/>
</dbReference>
<evidence type="ECO:0000313" key="2">
    <source>
        <dbReference type="EMBL" id="GAA5070551.1"/>
    </source>
</evidence>
<dbReference type="Pfam" id="PF01863">
    <property type="entry name" value="YgjP-like"/>
    <property type="match status" value="1"/>
</dbReference>
<reference evidence="3" key="1">
    <citation type="journal article" date="2019" name="Int. J. Syst. Evol. Microbiol.">
        <title>The Global Catalogue of Microorganisms (GCM) 10K type strain sequencing project: providing services to taxonomists for standard genome sequencing and annotation.</title>
        <authorList>
            <consortium name="The Broad Institute Genomics Platform"/>
            <consortium name="The Broad Institute Genome Sequencing Center for Infectious Disease"/>
            <person name="Wu L."/>
            <person name="Ma J."/>
        </authorList>
    </citation>
    <scope>NUCLEOTIDE SEQUENCE [LARGE SCALE GENOMIC DNA]</scope>
    <source>
        <strain evidence="3">JCM 18410</strain>
    </source>
</reference>
<dbReference type="InterPro" id="IPR053136">
    <property type="entry name" value="UTP_pyrophosphatase-like"/>
</dbReference>
<evidence type="ECO:0000313" key="3">
    <source>
        <dbReference type="Proteomes" id="UP001500124"/>
    </source>
</evidence>
<gene>
    <name evidence="2" type="ORF">GCM10023336_55780</name>
</gene>
<sequence length="257" mass="28216">MLTAEQITAAVTADGVLDGFTLTVRVSGRRRSLGVTVEPGGDTLTLAVPASAELDAVVSALHKMRARIAGGVNRAREHAPDHPVPALVDGAGFVWLGKSLRLRTLDGRTPAQRADGERLHVGRDLLARDGAKPLIRWYCEQGTVWARQAAPELWARATPPGTPLPELRVADIGRKRWGKYEPARHRVTLAWQTLQLPPSLVRYVLGHELAHATRPAGAAHGPQFWRMTERIIPLARAEERRLAREGCTVWMGDVRPH</sequence>
<proteinExistence type="predicted"/>
<evidence type="ECO:0000259" key="1">
    <source>
        <dbReference type="Pfam" id="PF01863"/>
    </source>
</evidence>
<keyword evidence="3" id="KW-1185">Reference proteome</keyword>
<feature type="domain" description="YgjP-like metallopeptidase" evidence="1">
    <location>
        <begin position="32"/>
        <end position="244"/>
    </location>
</feature>